<dbReference type="InterPro" id="IPR001959">
    <property type="entry name" value="Transposase"/>
</dbReference>
<evidence type="ECO:0000313" key="11">
    <source>
        <dbReference type="EMBL" id="EEG78589.1"/>
    </source>
</evidence>
<dbReference type="InterPro" id="IPR051399">
    <property type="entry name" value="RNA-guided_DNA_endo/Transpos"/>
</dbReference>
<dbReference type="Pfam" id="PF12323">
    <property type="entry name" value="HTH_OrfB_IS605"/>
    <property type="match status" value="1"/>
</dbReference>
<comment type="caution">
    <text evidence="11">The sequence shown here is derived from an EMBL/GenBank/DDBJ whole genome shotgun (WGS) entry which is preliminary data.</text>
</comment>
<gene>
    <name evidence="11" type="ORF">DealDRAFT_0519</name>
</gene>
<dbReference type="EMBL" id="ACJM01000002">
    <property type="protein sequence ID" value="EEG78589.1"/>
    <property type="molecule type" value="Genomic_DNA"/>
</dbReference>
<dbReference type="STRING" id="555088.DealDRAFT_0519"/>
<organism evidence="11 12">
    <name type="scientific">Dethiobacter alkaliphilus AHT 1</name>
    <dbReference type="NCBI Taxonomy" id="555088"/>
    <lineage>
        <taxon>Bacteria</taxon>
        <taxon>Bacillati</taxon>
        <taxon>Bacillota</taxon>
        <taxon>Dethiobacteria</taxon>
        <taxon>Dethiobacterales</taxon>
        <taxon>Dethiobacteraceae</taxon>
        <taxon>Dethiobacter</taxon>
    </lineage>
</organism>
<evidence type="ECO:0000259" key="10">
    <source>
        <dbReference type="Pfam" id="PF12323"/>
    </source>
</evidence>
<keyword evidence="5" id="KW-0862">Zinc</keyword>
<protein>
    <submittedName>
        <fullName evidence="11">Transposase, IS605 OrfB family</fullName>
        <ecNumber evidence="11">2.1.1.37</ecNumber>
    </submittedName>
</protein>
<proteinExistence type="inferred from homology"/>
<keyword evidence="12" id="KW-1185">Reference proteome</keyword>
<evidence type="ECO:0000259" key="8">
    <source>
        <dbReference type="Pfam" id="PF01385"/>
    </source>
</evidence>
<feature type="domain" description="Probable transposase IS891/IS1136/IS1341" evidence="8">
    <location>
        <begin position="165"/>
        <end position="277"/>
    </location>
</feature>
<dbReference type="GO" id="GO:0032196">
    <property type="term" value="P:transposition"/>
    <property type="evidence" value="ECO:0007669"/>
    <property type="project" value="UniProtKB-KW"/>
</dbReference>
<dbReference type="GO" id="GO:0003677">
    <property type="term" value="F:DNA binding"/>
    <property type="evidence" value="ECO:0007669"/>
    <property type="project" value="UniProtKB-KW"/>
</dbReference>
<sequence>MHKAYNFRLYPNKSQQTVINQTLGSCRFVYNYYLDRRIEAYKTVKETLNYTKCAANLKELKKELPWLKAVDSIALQQSLRDLDVSYKNFFQKRAGFPKFKSRRNNKQSYRTQMVNNNIKVMGDKLVLPKIGAVSFAKSREIEGNITSVTVKKTASGKYFASVLADVHTPKSLKVSSQKVGIDLGLRDLAVLSTGEAIKNPKTLAEAERKLQKMQRELSRKQKGSKNRNKARIKLAIQHEKVANIRKDFLHKLSTRLIHENQVICLETLSPKGMMKNRRLSKAIGDASWGTFKQMLLYKADWYGRTVHFVDRFFPSSQICSACGCRNKEIKDMTIRQWQCPHCQALHQRDINASINILQQGLVELGMIA</sequence>
<keyword evidence="11" id="KW-0808">Transferase</keyword>
<dbReference type="GO" id="GO:0003886">
    <property type="term" value="F:DNA (cytosine-5-)-methyltransferase activity"/>
    <property type="evidence" value="ECO:0007669"/>
    <property type="project" value="UniProtKB-EC"/>
</dbReference>
<reference evidence="11 12" key="1">
    <citation type="submission" date="2009-02" db="EMBL/GenBank/DDBJ databases">
        <title>Sequencing of the draft genome and assembly of Dethiobacter alkaliphilus AHT 1.</title>
        <authorList>
            <consortium name="US DOE Joint Genome Institute (JGI-PGF)"/>
            <person name="Lucas S."/>
            <person name="Copeland A."/>
            <person name="Lapidus A."/>
            <person name="Glavina del Rio T."/>
            <person name="Dalin E."/>
            <person name="Tice H."/>
            <person name="Bruce D."/>
            <person name="Goodwin L."/>
            <person name="Pitluck S."/>
            <person name="Larimer F."/>
            <person name="Land M.L."/>
            <person name="Hauser L."/>
            <person name="Muyzer G."/>
        </authorList>
    </citation>
    <scope>NUCLEOTIDE SEQUENCE [LARGE SCALE GENOMIC DNA]</scope>
    <source>
        <strain evidence="11 12">AHT 1</strain>
    </source>
</reference>
<evidence type="ECO:0000313" key="12">
    <source>
        <dbReference type="Proteomes" id="UP000006443"/>
    </source>
</evidence>
<dbReference type="PANTHER" id="PTHR30405">
    <property type="entry name" value="TRANSPOSASE"/>
    <property type="match status" value="1"/>
</dbReference>
<dbReference type="InterPro" id="IPR021027">
    <property type="entry name" value="Transposase_put_HTH"/>
</dbReference>
<comment type="similarity">
    <text evidence="2">In the N-terminal section; belongs to the transposase 2 family.</text>
</comment>
<evidence type="ECO:0000256" key="6">
    <source>
        <dbReference type="ARBA" id="ARBA00023125"/>
    </source>
</evidence>
<dbReference type="NCBIfam" id="TIGR01766">
    <property type="entry name" value="IS200/IS605 family accessory protein TnpB-like domain"/>
    <property type="match status" value="1"/>
</dbReference>
<comment type="similarity">
    <text evidence="1">In the C-terminal section; belongs to the transposase 35 family.</text>
</comment>
<dbReference type="RefSeq" id="WP_008514580.1">
    <property type="nucleotide sequence ID" value="NZ_ACJM01000002.1"/>
</dbReference>
<dbReference type="PROSITE" id="PS51257">
    <property type="entry name" value="PROKAR_LIPOPROTEIN"/>
    <property type="match status" value="1"/>
</dbReference>
<dbReference type="PANTHER" id="PTHR30405:SF25">
    <property type="entry name" value="RNA-GUIDED DNA ENDONUCLEASE INSQ-RELATED"/>
    <property type="match status" value="1"/>
</dbReference>
<dbReference type="eggNOG" id="COG0675">
    <property type="taxonomic scope" value="Bacteria"/>
</dbReference>
<feature type="domain" description="Cas12f1-like TNB" evidence="9">
    <location>
        <begin position="288"/>
        <end position="356"/>
    </location>
</feature>
<dbReference type="Pfam" id="PF07282">
    <property type="entry name" value="Cas12f1-like_TNB"/>
    <property type="match status" value="1"/>
</dbReference>
<keyword evidence="4" id="KW-0479">Metal-binding</keyword>
<feature type="domain" description="Transposase putative helix-turn-helix" evidence="10">
    <location>
        <begin position="1"/>
        <end position="43"/>
    </location>
</feature>
<dbReference type="EC" id="2.1.1.37" evidence="11"/>
<evidence type="ECO:0000256" key="5">
    <source>
        <dbReference type="ARBA" id="ARBA00022833"/>
    </source>
</evidence>
<evidence type="ECO:0000256" key="4">
    <source>
        <dbReference type="ARBA" id="ARBA00022723"/>
    </source>
</evidence>
<evidence type="ECO:0000256" key="2">
    <source>
        <dbReference type="ARBA" id="ARBA00011044"/>
    </source>
</evidence>
<dbReference type="Proteomes" id="UP000006443">
    <property type="component" value="Unassembled WGS sequence"/>
</dbReference>
<dbReference type="NCBIfam" id="NF038281">
    <property type="entry name" value="IS200_TnpB"/>
    <property type="match status" value="1"/>
</dbReference>
<dbReference type="GO" id="GO:0032259">
    <property type="term" value="P:methylation"/>
    <property type="evidence" value="ECO:0007669"/>
    <property type="project" value="UniProtKB-KW"/>
</dbReference>
<dbReference type="Pfam" id="PF01385">
    <property type="entry name" value="OrfB_IS605"/>
    <property type="match status" value="1"/>
</dbReference>
<keyword evidence="7" id="KW-0233">DNA recombination</keyword>
<keyword evidence="11" id="KW-0489">Methyltransferase</keyword>
<evidence type="ECO:0000256" key="3">
    <source>
        <dbReference type="ARBA" id="ARBA00022578"/>
    </source>
</evidence>
<dbReference type="NCBIfam" id="NF040570">
    <property type="entry name" value="guided_TnpB"/>
    <property type="match status" value="1"/>
</dbReference>
<accession>C0GD68</accession>
<evidence type="ECO:0000256" key="1">
    <source>
        <dbReference type="ARBA" id="ARBA00008761"/>
    </source>
</evidence>
<evidence type="ECO:0000256" key="7">
    <source>
        <dbReference type="ARBA" id="ARBA00023172"/>
    </source>
</evidence>
<dbReference type="AlphaFoldDB" id="C0GD68"/>
<keyword evidence="3" id="KW-0815">Transposition</keyword>
<dbReference type="OrthoDB" id="1551477at2"/>
<dbReference type="InterPro" id="IPR053522">
    <property type="entry name" value="RNA-guided_endonuclease_TnpB"/>
</dbReference>
<evidence type="ECO:0000259" key="9">
    <source>
        <dbReference type="Pfam" id="PF07282"/>
    </source>
</evidence>
<dbReference type="GO" id="GO:0046872">
    <property type="term" value="F:metal ion binding"/>
    <property type="evidence" value="ECO:0007669"/>
    <property type="project" value="UniProtKB-KW"/>
</dbReference>
<keyword evidence="6" id="KW-0238">DNA-binding</keyword>
<dbReference type="InterPro" id="IPR010095">
    <property type="entry name" value="Cas12f1-like_TNB"/>
</dbReference>
<name>C0GD68_DETAL</name>
<dbReference type="GO" id="GO:0006310">
    <property type="term" value="P:DNA recombination"/>
    <property type="evidence" value="ECO:0007669"/>
    <property type="project" value="UniProtKB-KW"/>
</dbReference>